<dbReference type="Pfam" id="PF06429">
    <property type="entry name" value="Flg_bbr_C"/>
    <property type="match status" value="1"/>
</dbReference>
<dbReference type="RefSeq" id="WP_125557854.1">
    <property type="nucleotide sequence ID" value="NZ_RBVX01000020.1"/>
</dbReference>
<evidence type="ECO:0000259" key="4">
    <source>
        <dbReference type="Pfam" id="PF06429"/>
    </source>
</evidence>
<name>A0A3R9P7A3_9BACI</name>
<evidence type="ECO:0000259" key="3">
    <source>
        <dbReference type="Pfam" id="PF00460"/>
    </source>
</evidence>
<dbReference type="PANTHER" id="PTHR30435:SF19">
    <property type="entry name" value="FLAGELLAR BASAL-BODY ROD PROTEIN FLGG"/>
    <property type="match status" value="1"/>
</dbReference>
<dbReference type="NCBIfam" id="TIGR03506">
    <property type="entry name" value="FlgEFG_subfam"/>
    <property type="match status" value="1"/>
</dbReference>
<evidence type="ECO:0000256" key="1">
    <source>
        <dbReference type="ARBA" id="ARBA00009677"/>
    </source>
</evidence>
<dbReference type="SUPFAM" id="SSF117143">
    <property type="entry name" value="Flagellar hook protein flgE"/>
    <property type="match status" value="1"/>
</dbReference>
<keyword evidence="6" id="KW-0969">Cilium</keyword>
<comment type="subcellular location">
    <subcellularLocation>
        <location evidence="2">Bacterial flagellum basal body</location>
    </subcellularLocation>
</comment>
<dbReference type="InterPro" id="IPR001444">
    <property type="entry name" value="Flag_bb_rod_N"/>
</dbReference>
<dbReference type="PANTHER" id="PTHR30435">
    <property type="entry name" value="FLAGELLAR PROTEIN"/>
    <property type="match status" value="1"/>
</dbReference>
<protein>
    <submittedName>
        <fullName evidence="6">Flagellar hook-basal body protein</fullName>
    </submittedName>
</protein>
<reference evidence="6 7" key="1">
    <citation type="submission" date="2018-10" db="EMBL/GenBank/DDBJ databases">
        <title>Draft genome sequence of Bacillus salarius IM0101, isolated from a hypersaline soil in Inner Mongolia, China.</title>
        <authorList>
            <person name="Yamprayoonswat W."/>
            <person name="Boonvisut S."/>
            <person name="Jumpathong W."/>
            <person name="Sittihan S."/>
            <person name="Ruangsuj P."/>
            <person name="Wanthongcharoen S."/>
            <person name="Thongpramul N."/>
            <person name="Pimmason S."/>
            <person name="Yu B."/>
            <person name="Yasawong M."/>
        </authorList>
    </citation>
    <scope>NUCLEOTIDE SEQUENCE [LARGE SCALE GENOMIC DNA]</scope>
    <source>
        <strain evidence="6 7">IM0101</strain>
    </source>
</reference>
<keyword evidence="6" id="KW-0966">Cell projection</keyword>
<keyword evidence="7" id="KW-1185">Reference proteome</keyword>
<evidence type="ECO:0000256" key="2">
    <source>
        <dbReference type="RuleBase" id="RU362116"/>
    </source>
</evidence>
<organism evidence="6 7">
    <name type="scientific">Salibacterium salarium</name>
    <dbReference type="NCBI Taxonomy" id="284579"/>
    <lineage>
        <taxon>Bacteria</taxon>
        <taxon>Bacillati</taxon>
        <taxon>Bacillota</taxon>
        <taxon>Bacilli</taxon>
        <taxon>Bacillales</taxon>
        <taxon>Bacillaceae</taxon>
    </lineage>
</organism>
<dbReference type="Pfam" id="PF22692">
    <property type="entry name" value="LlgE_F_G_D1"/>
    <property type="match status" value="1"/>
</dbReference>
<evidence type="ECO:0000259" key="5">
    <source>
        <dbReference type="Pfam" id="PF22692"/>
    </source>
</evidence>
<accession>A0A3R9P7A3</accession>
<dbReference type="GO" id="GO:0009425">
    <property type="term" value="C:bacterial-type flagellum basal body"/>
    <property type="evidence" value="ECO:0007669"/>
    <property type="project" value="UniProtKB-SubCell"/>
</dbReference>
<evidence type="ECO:0000313" key="7">
    <source>
        <dbReference type="Proteomes" id="UP000275076"/>
    </source>
</evidence>
<dbReference type="InterPro" id="IPR053967">
    <property type="entry name" value="LlgE_F_G-like_D1"/>
</dbReference>
<dbReference type="EMBL" id="RBVX01000020">
    <property type="protein sequence ID" value="RSL31831.1"/>
    <property type="molecule type" value="Genomic_DNA"/>
</dbReference>
<dbReference type="Pfam" id="PF00460">
    <property type="entry name" value="Flg_bb_rod"/>
    <property type="match status" value="1"/>
</dbReference>
<sequence length="277" mass="30227">MLRGFYGAASGMITQQRRTEMLTDNISNINTPGYKADQGSSRTFPEMLIHAQNNDNVPGGGSTPIGELATGVYMQDRTQNFSQGDLQETGNQTDIALWQDDLPENEEGEQGALFFTVTNADGEERYTRNGNFTVDGEGFLTTSNGSYVLGEDGDPLEVGNANFTVTENGLVTDEDGEDVGQIDIAYAENANNLVKEGNGLLRLEGEDDDPEELPSAIGNDAIAYQLNQGSIERSNVDPNQTMTQLMSSYRTFESNQRMLQAYDQSMQRAVSEIGRLG</sequence>
<dbReference type="GO" id="GO:0071978">
    <property type="term" value="P:bacterial-type flagellum-dependent swarming motility"/>
    <property type="evidence" value="ECO:0007669"/>
    <property type="project" value="TreeGrafter"/>
</dbReference>
<keyword evidence="2" id="KW-0975">Bacterial flagellum</keyword>
<comment type="similarity">
    <text evidence="1 2">Belongs to the flagella basal body rod proteins family.</text>
</comment>
<dbReference type="PROSITE" id="PS00588">
    <property type="entry name" value="FLAGELLA_BB_ROD"/>
    <property type="match status" value="1"/>
</dbReference>
<proteinExistence type="inferred from homology"/>
<feature type="domain" description="Flagellar basal-body/hook protein C-terminal" evidence="4">
    <location>
        <begin position="228"/>
        <end position="270"/>
    </location>
</feature>
<dbReference type="InterPro" id="IPR037925">
    <property type="entry name" value="FlgE/F/G-like"/>
</dbReference>
<dbReference type="AlphaFoldDB" id="A0A3R9P7A3"/>
<feature type="domain" description="Flagellar basal body rod protein N-terminal" evidence="3">
    <location>
        <begin position="6"/>
        <end position="35"/>
    </location>
</feature>
<keyword evidence="6" id="KW-0282">Flagellum</keyword>
<dbReference type="InterPro" id="IPR019776">
    <property type="entry name" value="Flagellar_basal_body_rod_CS"/>
</dbReference>
<dbReference type="Proteomes" id="UP000275076">
    <property type="component" value="Unassembled WGS sequence"/>
</dbReference>
<feature type="domain" description="Flagellar hook protein FlgE/F/G-like D1" evidence="5">
    <location>
        <begin position="110"/>
        <end position="172"/>
    </location>
</feature>
<dbReference type="InterPro" id="IPR020013">
    <property type="entry name" value="Flagellar_FlgE/F/G"/>
</dbReference>
<comment type="caution">
    <text evidence="6">The sequence shown here is derived from an EMBL/GenBank/DDBJ whole genome shotgun (WGS) entry which is preliminary data.</text>
</comment>
<dbReference type="InterPro" id="IPR010930">
    <property type="entry name" value="Flg_bb/hook_C_dom"/>
</dbReference>
<gene>
    <name evidence="6" type="ORF">D7Z54_18715</name>
</gene>
<dbReference type="OrthoDB" id="9800375at2"/>
<evidence type="ECO:0000313" key="6">
    <source>
        <dbReference type="EMBL" id="RSL31831.1"/>
    </source>
</evidence>